<dbReference type="InterPro" id="IPR058163">
    <property type="entry name" value="LysR-type_TF_proteobact-type"/>
</dbReference>
<dbReference type="Gene3D" id="1.10.10.10">
    <property type="entry name" value="Winged helix-like DNA-binding domain superfamily/Winged helix DNA-binding domain"/>
    <property type="match status" value="1"/>
</dbReference>
<dbReference type="GO" id="GO:0043565">
    <property type="term" value="F:sequence-specific DNA binding"/>
    <property type="evidence" value="ECO:0007669"/>
    <property type="project" value="TreeGrafter"/>
</dbReference>
<gene>
    <name evidence="6" type="ORF">SAMN05192562_10748</name>
</gene>
<dbReference type="InterPro" id="IPR005119">
    <property type="entry name" value="LysR_subst-bd"/>
</dbReference>
<dbReference type="EMBL" id="FPAU01000007">
    <property type="protein sequence ID" value="SFU15678.1"/>
    <property type="molecule type" value="Genomic_DNA"/>
</dbReference>
<dbReference type="PROSITE" id="PS50931">
    <property type="entry name" value="HTH_LYSR"/>
    <property type="match status" value="1"/>
</dbReference>
<dbReference type="GO" id="GO:0003700">
    <property type="term" value="F:DNA-binding transcription factor activity"/>
    <property type="evidence" value="ECO:0007669"/>
    <property type="project" value="InterPro"/>
</dbReference>
<dbReference type="InterPro" id="IPR000847">
    <property type="entry name" value="LysR_HTH_N"/>
</dbReference>
<evidence type="ECO:0000256" key="2">
    <source>
        <dbReference type="ARBA" id="ARBA00023015"/>
    </source>
</evidence>
<dbReference type="SUPFAM" id="SSF53850">
    <property type="entry name" value="Periplasmic binding protein-like II"/>
    <property type="match status" value="1"/>
</dbReference>
<evidence type="ECO:0000313" key="6">
    <source>
        <dbReference type="EMBL" id="SFU15678.1"/>
    </source>
</evidence>
<dbReference type="PANTHER" id="PTHR30537:SF3">
    <property type="entry name" value="TRANSCRIPTIONAL REGULATORY PROTEIN"/>
    <property type="match status" value="1"/>
</dbReference>
<dbReference type="PANTHER" id="PTHR30537">
    <property type="entry name" value="HTH-TYPE TRANSCRIPTIONAL REGULATOR"/>
    <property type="match status" value="1"/>
</dbReference>
<proteinExistence type="inferred from homology"/>
<protein>
    <submittedName>
        <fullName evidence="6">DNA-binding transcriptional regulator, LysR family</fullName>
    </submittedName>
</protein>
<dbReference type="Proteomes" id="UP000199187">
    <property type="component" value="Unassembled WGS sequence"/>
</dbReference>
<reference evidence="7" key="1">
    <citation type="submission" date="2016-10" db="EMBL/GenBank/DDBJ databases">
        <authorList>
            <person name="Varghese N."/>
            <person name="Submissions S."/>
        </authorList>
    </citation>
    <scope>NUCLEOTIDE SEQUENCE [LARGE SCALE GENOMIC DNA]</scope>
    <source>
        <strain evidence="7">Ah-143</strain>
    </source>
</reference>
<keyword evidence="3 6" id="KW-0238">DNA-binding</keyword>
<dbReference type="Gene3D" id="3.40.190.290">
    <property type="match status" value="1"/>
</dbReference>
<sequence>MKLNIPWEWYRTFLAVMKEGSLSGAARMLAITQPTAGRHVAALESALGLVLFTRSQTGLQPTDAAIALQGHAQAMENTASMIARSAASFSNHTAGLHGVVRVSASEIIGTEVLPPLIARMKEDYPQLTIELVLSNRTQDLLNREADIAVRMTTPVQEQLIARRLGSIEIGLHASPSYLARHAAPQNIDELFTHTLVGFDKMTPFILQALKHYPQLNRELFTVRTDSDVAQLNLIRAGTGIGMCQVQLADFPVALERLMPDFFAFHLDTWLVMHEDLRHSKACKTVFDILAAGLQVYINNVEDMTTDSSAPEGGGISGLAGGNHT</sequence>
<evidence type="ECO:0000259" key="5">
    <source>
        <dbReference type="PROSITE" id="PS50931"/>
    </source>
</evidence>
<dbReference type="Pfam" id="PF00126">
    <property type="entry name" value="HTH_1"/>
    <property type="match status" value="1"/>
</dbReference>
<keyword evidence="2" id="KW-0805">Transcription regulation</keyword>
<dbReference type="Pfam" id="PF03466">
    <property type="entry name" value="LysR_substrate"/>
    <property type="match status" value="1"/>
</dbReference>
<name>A0A1I7DVH3_9ENTR</name>
<dbReference type="SUPFAM" id="SSF46785">
    <property type="entry name" value="Winged helix' DNA-binding domain"/>
    <property type="match status" value="1"/>
</dbReference>
<dbReference type="InterPro" id="IPR036390">
    <property type="entry name" value="WH_DNA-bd_sf"/>
</dbReference>
<organism evidence="6 7">
    <name type="scientific">Kosakonia arachidis</name>
    <dbReference type="NCBI Taxonomy" id="551989"/>
    <lineage>
        <taxon>Bacteria</taxon>
        <taxon>Pseudomonadati</taxon>
        <taxon>Pseudomonadota</taxon>
        <taxon>Gammaproteobacteria</taxon>
        <taxon>Enterobacterales</taxon>
        <taxon>Enterobacteriaceae</taxon>
        <taxon>Kosakonia</taxon>
    </lineage>
</organism>
<dbReference type="PRINTS" id="PR00039">
    <property type="entry name" value="HTHLYSR"/>
</dbReference>
<dbReference type="GO" id="GO:0006351">
    <property type="term" value="P:DNA-templated transcription"/>
    <property type="evidence" value="ECO:0007669"/>
    <property type="project" value="TreeGrafter"/>
</dbReference>
<keyword evidence="4" id="KW-0804">Transcription</keyword>
<evidence type="ECO:0000256" key="3">
    <source>
        <dbReference type="ARBA" id="ARBA00023125"/>
    </source>
</evidence>
<comment type="similarity">
    <text evidence="1">Belongs to the LysR transcriptional regulatory family.</text>
</comment>
<dbReference type="AlphaFoldDB" id="A0A1I7DVH3"/>
<dbReference type="InterPro" id="IPR036388">
    <property type="entry name" value="WH-like_DNA-bd_sf"/>
</dbReference>
<evidence type="ECO:0000256" key="4">
    <source>
        <dbReference type="ARBA" id="ARBA00023163"/>
    </source>
</evidence>
<accession>A0A1I7DVH3</accession>
<feature type="domain" description="HTH lysR-type" evidence="5">
    <location>
        <begin position="5"/>
        <end position="62"/>
    </location>
</feature>
<evidence type="ECO:0000256" key="1">
    <source>
        <dbReference type="ARBA" id="ARBA00009437"/>
    </source>
</evidence>
<keyword evidence="7" id="KW-1185">Reference proteome</keyword>
<evidence type="ECO:0000313" key="7">
    <source>
        <dbReference type="Proteomes" id="UP000199187"/>
    </source>
</evidence>